<feature type="domain" description="Helicase C-terminal" evidence="3">
    <location>
        <begin position="761"/>
        <end position="940"/>
    </location>
</feature>
<dbReference type="InterPro" id="IPR038718">
    <property type="entry name" value="SNF2-like_sf"/>
</dbReference>
<keyword evidence="5" id="KW-1185">Reference proteome</keyword>
<dbReference type="CDD" id="cd18793">
    <property type="entry name" value="SF2_C_SNF"/>
    <property type="match status" value="1"/>
</dbReference>
<dbReference type="InterPro" id="IPR001650">
    <property type="entry name" value="Helicase_C-like"/>
</dbReference>
<dbReference type="PROSITE" id="PS51194">
    <property type="entry name" value="HELICASE_CTER"/>
    <property type="match status" value="1"/>
</dbReference>
<proteinExistence type="predicted"/>
<dbReference type="InterPro" id="IPR014001">
    <property type="entry name" value="Helicase_ATP-bd"/>
</dbReference>
<dbReference type="PROSITE" id="PS51192">
    <property type="entry name" value="HELICASE_ATP_BIND_1"/>
    <property type="match status" value="1"/>
</dbReference>
<dbReference type="Pfam" id="PF00176">
    <property type="entry name" value="SNF2-rel_dom"/>
    <property type="match status" value="1"/>
</dbReference>
<dbReference type="InterPro" id="IPR027417">
    <property type="entry name" value="P-loop_NTPase"/>
</dbReference>
<dbReference type="CDD" id="cd09179">
    <property type="entry name" value="PLDc_N_DEXD_a"/>
    <property type="match status" value="1"/>
</dbReference>
<dbReference type="InterPro" id="IPR049730">
    <property type="entry name" value="SNF2/RAD54-like_C"/>
</dbReference>
<dbReference type="Pfam" id="PF00271">
    <property type="entry name" value="Helicase_C"/>
    <property type="match status" value="1"/>
</dbReference>
<evidence type="ECO:0000313" key="4">
    <source>
        <dbReference type="EMBL" id="GLI35252.1"/>
    </source>
</evidence>
<evidence type="ECO:0000259" key="2">
    <source>
        <dbReference type="PROSITE" id="PS51192"/>
    </source>
</evidence>
<dbReference type="GO" id="GO:0005524">
    <property type="term" value="F:ATP binding"/>
    <property type="evidence" value="ECO:0007669"/>
    <property type="project" value="InterPro"/>
</dbReference>
<dbReference type="Gene3D" id="3.40.50.10810">
    <property type="entry name" value="Tandem AAA-ATPase domain"/>
    <property type="match status" value="1"/>
</dbReference>
<evidence type="ECO:0008006" key="6">
    <source>
        <dbReference type="Google" id="ProtNLM"/>
    </source>
</evidence>
<accession>A0A9W6FUU3</accession>
<dbReference type="SMART" id="SM00490">
    <property type="entry name" value="HELICc"/>
    <property type="match status" value="1"/>
</dbReference>
<organism evidence="4 5">
    <name type="scientific">Desulforhabdus amnigena</name>
    <dbReference type="NCBI Taxonomy" id="40218"/>
    <lineage>
        <taxon>Bacteria</taxon>
        <taxon>Pseudomonadati</taxon>
        <taxon>Thermodesulfobacteriota</taxon>
        <taxon>Syntrophobacteria</taxon>
        <taxon>Syntrophobacterales</taxon>
        <taxon>Syntrophobacteraceae</taxon>
        <taxon>Desulforhabdus</taxon>
    </lineage>
</organism>
<dbReference type="RefSeq" id="WP_281794890.1">
    <property type="nucleotide sequence ID" value="NZ_BSDR01000001.1"/>
</dbReference>
<dbReference type="SMART" id="SM00487">
    <property type="entry name" value="DEXDc"/>
    <property type="match status" value="1"/>
</dbReference>
<evidence type="ECO:0000259" key="3">
    <source>
        <dbReference type="PROSITE" id="PS51194"/>
    </source>
</evidence>
<evidence type="ECO:0000256" key="1">
    <source>
        <dbReference type="ARBA" id="ARBA00022801"/>
    </source>
</evidence>
<dbReference type="EMBL" id="BSDR01000001">
    <property type="protein sequence ID" value="GLI35252.1"/>
    <property type="molecule type" value="Genomic_DNA"/>
</dbReference>
<dbReference type="Proteomes" id="UP001144372">
    <property type="component" value="Unassembled WGS sequence"/>
</dbReference>
<dbReference type="InterPro" id="IPR000330">
    <property type="entry name" value="SNF2_N"/>
</dbReference>
<gene>
    <name evidence="4" type="ORF">DAMNIGENAA_26850</name>
</gene>
<dbReference type="PANTHER" id="PTHR45766:SF6">
    <property type="entry name" value="SWI_SNF-RELATED MATRIX-ASSOCIATED ACTIN-DEPENDENT REGULATOR OF CHROMATIN SUBFAMILY A-LIKE PROTEIN 1"/>
    <property type="match status" value="1"/>
</dbReference>
<comment type="caution">
    <text evidence="4">The sequence shown here is derived from an EMBL/GenBank/DDBJ whole genome shotgun (WGS) entry which is preliminary data.</text>
</comment>
<dbReference type="GO" id="GO:0016787">
    <property type="term" value="F:hydrolase activity"/>
    <property type="evidence" value="ECO:0007669"/>
    <property type="project" value="UniProtKB-KW"/>
</dbReference>
<keyword evidence="1" id="KW-0378">Hydrolase</keyword>
<reference evidence="4" key="1">
    <citation type="submission" date="2022-12" db="EMBL/GenBank/DDBJ databases">
        <title>Reference genome sequencing for broad-spectrum identification of bacterial and archaeal isolates by mass spectrometry.</title>
        <authorList>
            <person name="Sekiguchi Y."/>
            <person name="Tourlousse D.M."/>
        </authorList>
    </citation>
    <scope>NUCLEOTIDE SEQUENCE</scope>
    <source>
        <strain evidence="4">ASRB1</strain>
    </source>
</reference>
<evidence type="ECO:0000313" key="5">
    <source>
        <dbReference type="Proteomes" id="UP001144372"/>
    </source>
</evidence>
<name>A0A9W6FUU3_9BACT</name>
<dbReference type="PANTHER" id="PTHR45766">
    <property type="entry name" value="DNA ANNEALING HELICASE AND ENDONUCLEASE ZRANB3 FAMILY MEMBER"/>
    <property type="match status" value="1"/>
</dbReference>
<dbReference type="SUPFAM" id="SSF52540">
    <property type="entry name" value="P-loop containing nucleoside triphosphate hydrolases"/>
    <property type="match status" value="2"/>
</dbReference>
<dbReference type="Gene3D" id="3.40.50.300">
    <property type="entry name" value="P-loop containing nucleotide triphosphate hydrolases"/>
    <property type="match status" value="1"/>
</dbReference>
<protein>
    <recommendedName>
        <fullName evidence="6">Helicase</fullName>
    </recommendedName>
</protein>
<feature type="domain" description="Helicase ATP-binding" evidence="2">
    <location>
        <begin position="322"/>
        <end position="498"/>
    </location>
</feature>
<sequence length="1293" mass="146076">MSSLESEHPCFKDFPWRISYRSFSIKSDGSPVDILHDFYIPALQRAVGYDRVAGYFRSTSLAAASQGFSAFVGREGKARFIVGADLDLKDVRAILQGSQERLAGNLAKELAGPDDWPKSVANGVRLLAWMVARGFLEIKVAFRMHCRTGEPLAFESIEDGYVHMKWAIFRDASGRRIYTSGSLNESHTALVLNAENIDVHCDWCGETEKLRADEAERDFEDLWNDRNRAFKVLDLPEAVRRRLISLAGDLKMPPVEVDGSRAAPLKVHPPSPLELLRFALLRDAPRLPGGKYVGMETAPVSPWPHQAVVARRIIDSWPAGHLLCDEVGLGKTIEAGLAVRSLYLAGLAKRVLIVAPASLTQQWLREMESKFYLPFARALGGKTPRHEYLLPYEQEKSADSLYAPLLTILSSSLLVREERLADLRAARDFDFVLVDEAHYARRKNTTEGNRAHPRYGHLYLTLQNELRKKARSLALLTATPMQLDPVEVSDLLRLTRRAGVFQFDPSLTLAFYEVLGNLVSGAAVSEKEWEFLRKAILSLKTLDPEHWKFIERAVIDARIRISVKKWLDYGQAPCGGDRQRMLRLIFSCAPLSRVMLRHTRTLLEVYREKGQLSGTLASRVVLPLAAVYFTEQEREVYERLEDYCRELAGRMAGKRDARGRSAIGFYLSFLRLRFASSLFAIRETVRRRLERIEATLNAFEGREAEETCLLDMEDLLEDGDDDSKAVDTLLKGRSPQDLQWEKDHLGGMLRNLRDLTGTSSKMAELLRILDARRVKGTDRIRQTVIFTRFFDTLTDIVQRLQRAGPRMLIGTYSGQGGQYVRPKDLKWVGVEREIIKHRFLRGEIDVLVCTDAAAEGLNLQSADFLVNFDLPWNPMKVEQRIGRIDRIGQKNPVIFVANLCYVGSAEEVVYGRLWQRLIEAGAIVGTQQISLLPVTRDEFQELAENPSFAEKLEKLAKERALLFRKRTASREIPPQDLHEIYTRMIGSDASRKAPATLEDIWQVLSRSHYLQGLGCTVEGGPEKKILKLSNIPGVPENTFVTTSRETFEKDAAEFKGSLHFCTYGDPVFEALLDHLTSYDLPPCLKRLQCEIPELSFEGAGYAAATLDEEGKTICRLVTSCSESGDISIKEDGVITEADTAASLQSLRKLTEEDLKVHISMPQIEKENERAARSQIVLNYLIIRGLMMDRKMLGKGQTLFWREIESIEEDYKDRESLRIRHIPSGVARKLSGLLLDVSITHAGEDTYIDTPKVFLKAAIEAACREADAMRAKKSELLTDEVLSRLERMIKVART</sequence>